<evidence type="ECO:0000256" key="1">
    <source>
        <dbReference type="ARBA" id="ARBA00008714"/>
    </source>
</evidence>
<comment type="catalytic activity">
    <reaction evidence="6">
        <text>2 superoxide + 2 H(+) = H2O2 + O2</text>
        <dbReference type="Rhea" id="RHEA:20696"/>
        <dbReference type="ChEBI" id="CHEBI:15378"/>
        <dbReference type="ChEBI" id="CHEBI:15379"/>
        <dbReference type="ChEBI" id="CHEBI:16240"/>
        <dbReference type="ChEBI" id="CHEBI:18421"/>
        <dbReference type="EC" id="1.15.1.1"/>
    </reaction>
</comment>
<feature type="binding site" evidence="5">
    <location>
        <position position="31"/>
    </location>
    <ligand>
        <name>Mn(2+)</name>
        <dbReference type="ChEBI" id="CHEBI:29035"/>
    </ligand>
</feature>
<accession>A0A6N8HY72</accession>
<reference evidence="9 10" key="1">
    <citation type="submission" date="2019-09" db="EMBL/GenBank/DDBJ databases">
        <title>Genome sequence of Clostridium sp. EA1.</title>
        <authorList>
            <person name="Poehlein A."/>
            <person name="Bengelsdorf F.R."/>
            <person name="Daniel R."/>
        </authorList>
    </citation>
    <scope>NUCLEOTIDE SEQUENCE [LARGE SCALE GENOMIC DNA]</scope>
    <source>
        <strain evidence="9 10">EA1</strain>
    </source>
</reference>
<dbReference type="PRINTS" id="PR01703">
    <property type="entry name" value="MNSODISMTASE"/>
</dbReference>
<dbReference type="Gene3D" id="3.55.40.20">
    <property type="entry name" value="Iron/manganese superoxide dismutase, C-terminal domain"/>
    <property type="match status" value="1"/>
</dbReference>
<dbReference type="PANTHER" id="PTHR43595:SF2">
    <property type="entry name" value="SMALL RIBOSOMAL SUBUNIT PROTEIN MS42"/>
    <property type="match status" value="1"/>
</dbReference>
<dbReference type="Pfam" id="PF02777">
    <property type="entry name" value="Sod_Fe_C"/>
    <property type="match status" value="1"/>
</dbReference>
<dbReference type="PIRSF" id="PIRSF000349">
    <property type="entry name" value="SODismutase"/>
    <property type="match status" value="1"/>
</dbReference>
<feature type="binding site" evidence="5">
    <location>
        <position position="173"/>
    </location>
    <ligand>
        <name>Mn(2+)</name>
        <dbReference type="ChEBI" id="CHEBI:29035"/>
    </ligand>
</feature>
<evidence type="ECO:0000259" key="7">
    <source>
        <dbReference type="Pfam" id="PF00081"/>
    </source>
</evidence>
<dbReference type="InterPro" id="IPR019831">
    <property type="entry name" value="Mn/Fe_SOD_N"/>
</dbReference>
<dbReference type="GO" id="GO:0004784">
    <property type="term" value="F:superoxide dismutase activity"/>
    <property type="evidence" value="ECO:0007669"/>
    <property type="project" value="UniProtKB-EC"/>
</dbReference>
<comment type="similarity">
    <text evidence="1 6">Belongs to the iron/manganese superoxide dismutase family.</text>
</comment>
<sequence>MNSHYPFELPPLPYSYNALEPYLDSETLKFHHDKHFKAYVDNLNQALEKLPAYQNWTLERLIRENYRLPFQVQTAVWNNAGGVYNHNLYFNLMEHPGNQEPEGKLHSAILSAFGSMDKFYQKLKTCAQSQFGSGYGWLVADCRGRLKVLNTLNQDTPLPRGFCPVLLVDVWEHAYYLQYQNRRGEYLDAFMRLINWAAAEENYLGCFARPMQRPGRK</sequence>
<evidence type="ECO:0000313" key="10">
    <source>
        <dbReference type="Proteomes" id="UP000469440"/>
    </source>
</evidence>
<feature type="binding site" evidence="5">
    <location>
        <position position="86"/>
    </location>
    <ligand>
        <name>Mn(2+)</name>
        <dbReference type="ChEBI" id="CHEBI:29035"/>
    </ligand>
</feature>
<name>A0A6N8HY72_9FIRM</name>
<feature type="binding site" evidence="5">
    <location>
        <position position="169"/>
    </location>
    <ligand>
        <name>Mn(2+)</name>
        <dbReference type="ChEBI" id="CHEBI:29035"/>
    </ligand>
</feature>
<dbReference type="SUPFAM" id="SSF54719">
    <property type="entry name" value="Fe,Mn superoxide dismutase (SOD), C-terminal domain"/>
    <property type="match status" value="1"/>
</dbReference>
<feature type="domain" description="Manganese/iron superoxide dismutase N-terminal" evidence="7">
    <location>
        <begin position="7"/>
        <end position="93"/>
    </location>
</feature>
<dbReference type="InterPro" id="IPR036324">
    <property type="entry name" value="Mn/Fe_SOD_N_sf"/>
</dbReference>
<dbReference type="PANTHER" id="PTHR43595">
    <property type="entry name" value="37S RIBOSOMAL PROTEIN S26, MITOCHONDRIAL"/>
    <property type="match status" value="1"/>
</dbReference>
<dbReference type="GO" id="GO:0046872">
    <property type="term" value="F:metal ion binding"/>
    <property type="evidence" value="ECO:0007669"/>
    <property type="project" value="UniProtKB-KW"/>
</dbReference>
<evidence type="ECO:0000256" key="6">
    <source>
        <dbReference type="RuleBase" id="RU000414"/>
    </source>
</evidence>
<dbReference type="SUPFAM" id="SSF46609">
    <property type="entry name" value="Fe,Mn superoxide dismutase (SOD), N-terminal domain"/>
    <property type="match status" value="1"/>
</dbReference>
<evidence type="ECO:0000256" key="3">
    <source>
        <dbReference type="ARBA" id="ARBA00022723"/>
    </source>
</evidence>
<dbReference type="PROSITE" id="PS00088">
    <property type="entry name" value="SOD_MN"/>
    <property type="match status" value="1"/>
</dbReference>
<protein>
    <recommendedName>
        <fullName evidence="2 6">Superoxide dismutase</fullName>
        <ecNumber evidence="2 6">1.15.1.1</ecNumber>
    </recommendedName>
</protein>
<feature type="domain" description="Manganese/iron superoxide dismutase C-terminal" evidence="8">
    <location>
        <begin position="101"/>
        <end position="201"/>
    </location>
</feature>
<dbReference type="EC" id="1.15.1.1" evidence="2 6"/>
<dbReference type="EMBL" id="VWXL01000035">
    <property type="protein sequence ID" value="MVB10470.1"/>
    <property type="molecule type" value="Genomic_DNA"/>
</dbReference>
<evidence type="ECO:0000256" key="2">
    <source>
        <dbReference type="ARBA" id="ARBA00012682"/>
    </source>
</evidence>
<comment type="function">
    <text evidence="6">Destroys radicals which are normally produced within the cells and which are toxic to biological systems.</text>
</comment>
<dbReference type="RefSeq" id="WP_156990082.1">
    <property type="nucleotide sequence ID" value="NZ_VWXL01000035.1"/>
</dbReference>
<gene>
    <name evidence="9" type="primary">sodA</name>
    <name evidence="9" type="ORF">CAFE_11600</name>
</gene>
<dbReference type="InterPro" id="IPR019833">
    <property type="entry name" value="Mn/Fe_SOD_BS"/>
</dbReference>
<keyword evidence="10" id="KW-1185">Reference proteome</keyword>
<proteinExistence type="inferred from homology"/>
<dbReference type="Proteomes" id="UP000469440">
    <property type="component" value="Unassembled WGS sequence"/>
</dbReference>
<comment type="caution">
    <text evidence="9">The sequence shown here is derived from an EMBL/GenBank/DDBJ whole genome shotgun (WGS) entry which is preliminary data.</text>
</comment>
<evidence type="ECO:0000256" key="5">
    <source>
        <dbReference type="PIRSR" id="PIRSR000349-1"/>
    </source>
</evidence>
<dbReference type="InterPro" id="IPR036314">
    <property type="entry name" value="SOD_C_sf"/>
</dbReference>
<evidence type="ECO:0000313" key="9">
    <source>
        <dbReference type="EMBL" id="MVB10470.1"/>
    </source>
</evidence>
<keyword evidence="4 6" id="KW-0560">Oxidoreductase</keyword>
<dbReference type="GO" id="GO:0005737">
    <property type="term" value="C:cytoplasm"/>
    <property type="evidence" value="ECO:0007669"/>
    <property type="project" value="TreeGrafter"/>
</dbReference>
<dbReference type="Gene3D" id="1.10.287.990">
    <property type="entry name" value="Fe,Mn superoxide dismutase (SOD) domain"/>
    <property type="match status" value="1"/>
</dbReference>
<evidence type="ECO:0000256" key="4">
    <source>
        <dbReference type="ARBA" id="ARBA00023002"/>
    </source>
</evidence>
<keyword evidence="3 5" id="KW-0479">Metal-binding</keyword>
<dbReference type="InterPro" id="IPR019832">
    <property type="entry name" value="Mn/Fe_SOD_C"/>
</dbReference>
<dbReference type="AlphaFoldDB" id="A0A6N8HY72"/>
<dbReference type="OrthoDB" id="9803125at2"/>
<organism evidence="9 10">
    <name type="scientific">Caproicibacter fermentans</name>
    <dbReference type="NCBI Taxonomy" id="2576756"/>
    <lineage>
        <taxon>Bacteria</taxon>
        <taxon>Bacillati</taxon>
        <taxon>Bacillota</taxon>
        <taxon>Clostridia</taxon>
        <taxon>Eubacteriales</taxon>
        <taxon>Acutalibacteraceae</taxon>
        <taxon>Caproicibacter</taxon>
    </lineage>
</organism>
<evidence type="ECO:0000259" key="8">
    <source>
        <dbReference type="Pfam" id="PF02777"/>
    </source>
</evidence>
<dbReference type="Pfam" id="PF00081">
    <property type="entry name" value="Sod_Fe_N"/>
    <property type="match status" value="1"/>
</dbReference>
<dbReference type="InterPro" id="IPR001189">
    <property type="entry name" value="Mn/Fe_SOD"/>
</dbReference>